<gene>
    <name evidence="5" type="ORF">PHLCEN_2v422</name>
</gene>
<feature type="signal peptide" evidence="3">
    <location>
        <begin position="1"/>
        <end position="19"/>
    </location>
</feature>
<feature type="region of interest" description="Disordered" evidence="1">
    <location>
        <begin position="106"/>
        <end position="142"/>
    </location>
</feature>
<dbReference type="PANTHER" id="PTHR35192:SF2">
    <property type="entry name" value="APPLE DOMAIN-CONTAINING PROTEIN"/>
    <property type="match status" value="1"/>
</dbReference>
<accession>A0A2R6S691</accession>
<comment type="caution">
    <text evidence="5">The sequence shown here is derived from an EMBL/GenBank/DDBJ whole genome shotgun (WGS) entry which is preliminary data.</text>
</comment>
<evidence type="ECO:0000313" key="5">
    <source>
        <dbReference type="EMBL" id="PSS37729.1"/>
    </source>
</evidence>
<evidence type="ECO:0000313" key="6">
    <source>
        <dbReference type="Proteomes" id="UP000186601"/>
    </source>
</evidence>
<sequence>MTRFTSILLLAAVIPFALATSGSTKSDCKENEFFFEQKECCLPHGGPPSPPPSPPKGVTCPVSGWYWHTGKQCCVPHQPPAPSTPAPQCDKTCFWSSLDLKCYPGSSSSPPTSTTPASQPSAKPGNSNNNNNNNHHKRNMKSRSASLCPNSMEACPLKGLTATSNDYECLDTDAELESCGGCASTGAGQDCNAIEGVWNVACTSGSCVDFRGLKPLVSMYSPVRAMVFVLNLATFALLVLVGSASLGAVSVLAVPLPLPMMIENAGYARQPSQNMSTPSVQPPSAAVERRDLLSSIENLAAAGPALRRDVTTTLGDINILNQYFDSMSQHASNFKTLAHQPASERRATYQQESANELTGFHTDLLGFQTILDQLGSDNGLANYDKSDELETLLKNMVNLNKYTLSDIDDMVYDLPGVGSTLGPIVYEIKCILDKVLDAVENFADPILHAIKPLLQPIIIQATNLVCNSGLQLDGLCVLL</sequence>
<evidence type="ECO:0000259" key="4">
    <source>
        <dbReference type="Pfam" id="PF21671"/>
    </source>
</evidence>
<protein>
    <recommendedName>
        <fullName evidence="4">Protein CPL1-like domain-containing protein</fullName>
    </recommendedName>
</protein>
<dbReference type="Pfam" id="PF21671">
    <property type="entry name" value="CPL1-like"/>
    <property type="match status" value="1"/>
</dbReference>
<keyword evidence="3" id="KW-0732">Signal</keyword>
<evidence type="ECO:0000256" key="1">
    <source>
        <dbReference type="SAM" id="MobiDB-lite"/>
    </source>
</evidence>
<keyword evidence="2" id="KW-0472">Membrane</keyword>
<reference evidence="5 6" key="1">
    <citation type="submission" date="2018-02" db="EMBL/GenBank/DDBJ databases">
        <title>Genome sequence of the basidiomycete white-rot fungus Phlebia centrifuga.</title>
        <authorList>
            <person name="Granchi Z."/>
            <person name="Peng M."/>
            <person name="de Vries R.P."/>
            <person name="Hilden K."/>
            <person name="Makela M.R."/>
            <person name="Grigoriev I."/>
            <person name="Riley R."/>
        </authorList>
    </citation>
    <scope>NUCLEOTIDE SEQUENCE [LARGE SCALE GENOMIC DNA]</scope>
    <source>
        <strain evidence="5 6">FBCC195</strain>
    </source>
</reference>
<name>A0A2R6S691_9APHY</name>
<feature type="domain" description="Protein CPL1-like" evidence="4">
    <location>
        <begin position="167"/>
        <end position="208"/>
    </location>
</feature>
<dbReference type="OrthoDB" id="2497682at2759"/>
<keyword evidence="6" id="KW-1185">Reference proteome</keyword>
<dbReference type="EMBL" id="MLYV02000032">
    <property type="protein sequence ID" value="PSS37729.1"/>
    <property type="molecule type" value="Genomic_DNA"/>
</dbReference>
<dbReference type="Proteomes" id="UP000186601">
    <property type="component" value="Unassembled WGS sequence"/>
</dbReference>
<feature type="compositionally biased region" description="Low complexity" evidence="1">
    <location>
        <begin position="106"/>
        <end position="133"/>
    </location>
</feature>
<dbReference type="PANTHER" id="PTHR35192">
    <property type="entry name" value="PROTEIN, PUTATIVE-RELATED"/>
    <property type="match status" value="1"/>
</dbReference>
<dbReference type="InterPro" id="IPR048661">
    <property type="entry name" value="CPL1-like"/>
</dbReference>
<keyword evidence="2" id="KW-1133">Transmembrane helix</keyword>
<evidence type="ECO:0000256" key="3">
    <source>
        <dbReference type="SAM" id="SignalP"/>
    </source>
</evidence>
<feature type="chain" id="PRO_5015329421" description="Protein CPL1-like domain-containing protein" evidence="3">
    <location>
        <begin position="20"/>
        <end position="479"/>
    </location>
</feature>
<keyword evidence="2" id="KW-0812">Transmembrane</keyword>
<proteinExistence type="predicted"/>
<feature type="transmembrane region" description="Helical" evidence="2">
    <location>
        <begin position="225"/>
        <end position="254"/>
    </location>
</feature>
<evidence type="ECO:0000256" key="2">
    <source>
        <dbReference type="SAM" id="Phobius"/>
    </source>
</evidence>
<organism evidence="5 6">
    <name type="scientific">Hermanssonia centrifuga</name>
    <dbReference type="NCBI Taxonomy" id="98765"/>
    <lineage>
        <taxon>Eukaryota</taxon>
        <taxon>Fungi</taxon>
        <taxon>Dikarya</taxon>
        <taxon>Basidiomycota</taxon>
        <taxon>Agaricomycotina</taxon>
        <taxon>Agaricomycetes</taxon>
        <taxon>Polyporales</taxon>
        <taxon>Meruliaceae</taxon>
        <taxon>Hermanssonia</taxon>
    </lineage>
</organism>
<dbReference type="AlphaFoldDB" id="A0A2R6S691"/>
<dbReference type="STRING" id="98765.A0A2R6S691"/>
<dbReference type="InterPro" id="IPR038955">
    <property type="entry name" value="PriA/CPL1_fungi"/>
</dbReference>